<feature type="compositionally biased region" description="Basic and acidic residues" evidence="8">
    <location>
        <begin position="289"/>
        <end position="368"/>
    </location>
</feature>
<comment type="subcellular location">
    <subcellularLocation>
        <location evidence="2">Cytoplasm</location>
        <location evidence="2">Cytoskeleton</location>
        <location evidence="2">Spindle</location>
    </subcellularLocation>
    <subcellularLocation>
        <location evidence="1">Nucleus</location>
    </subcellularLocation>
</comment>
<dbReference type="GO" id="GO:0000776">
    <property type="term" value="C:kinetochore"/>
    <property type="evidence" value="ECO:0007669"/>
    <property type="project" value="TreeGrafter"/>
</dbReference>
<evidence type="ECO:0000313" key="11">
    <source>
        <dbReference type="Proteomes" id="UP001432322"/>
    </source>
</evidence>
<organism evidence="10 11">
    <name type="scientific">Pristionchus fissidentatus</name>
    <dbReference type="NCBI Taxonomy" id="1538716"/>
    <lineage>
        <taxon>Eukaryota</taxon>
        <taxon>Metazoa</taxon>
        <taxon>Ecdysozoa</taxon>
        <taxon>Nematoda</taxon>
        <taxon>Chromadorea</taxon>
        <taxon>Rhabditida</taxon>
        <taxon>Rhabditina</taxon>
        <taxon>Diplogasteromorpha</taxon>
        <taxon>Diplogasteroidea</taxon>
        <taxon>Neodiplogasteridae</taxon>
        <taxon>Pristionchus</taxon>
    </lineage>
</organism>
<dbReference type="GO" id="GO:0030496">
    <property type="term" value="C:midbody"/>
    <property type="evidence" value="ECO:0007669"/>
    <property type="project" value="TreeGrafter"/>
</dbReference>
<dbReference type="Proteomes" id="UP001432322">
    <property type="component" value="Unassembled WGS sequence"/>
</dbReference>
<feature type="non-terminal residue" evidence="10">
    <location>
        <position position="1"/>
    </location>
</feature>
<comment type="caution">
    <text evidence="10">The sequence shown here is derived from an EMBL/GenBank/DDBJ whole genome shotgun (WGS) entry which is preliminary data.</text>
</comment>
<evidence type="ECO:0000256" key="8">
    <source>
        <dbReference type="SAM" id="MobiDB-lite"/>
    </source>
</evidence>
<feature type="compositionally biased region" description="Polar residues" evidence="8">
    <location>
        <begin position="537"/>
        <end position="547"/>
    </location>
</feature>
<feature type="domain" description="Inner centromere protein ARK-binding" evidence="9">
    <location>
        <begin position="566"/>
        <end position="623"/>
    </location>
</feature>
<dbReference type="PANTHER" id="PTHR13142:SF1">
    <property type="entry name" value="INNER CENTROMERE PROTEIN"/>
    <property type="match status" value="1"/>
</dbReference>
<evidence type="ECO:0000256" key="1">
    <source>
        <dbReference type="ARBA" id="ARBA00004123"/>
    </source>
</evidence>
<proteinExistence type="inferred from homology"/>
<feature type="compositionally biased region" description="Acidic residues" evidence="8">
    <location>
        <begin position="565"/>
        <end position="576"/>
    </location>
</feature>
<dbReference type="PANTHER" id="PTHR13142">
    <property type="entry name" value="INNER CENTROMERE PROTEIN"/>
    <property type="match status" value="1"/>
</dbReference>
<feature type="compositionally biased region" description="Polar residues" evidence="8">
    <location>
        <begin position="632"/>
        <end position="655"/>
    </location>
</feature>
<feature type="compositionally biased region" description="Basic and acidic residues" evidence="8">
    <location>
        <begin position="165"/>
        <end position="201"/>
    </location>
</feature>
<keyword evidence="6" id="KW-0206">Cytoskeleton</keyword>
<keyword evidence="11" id="KW-1185">Reference proteome</keyword>
<evidence type="ECO:0000313" key="10">
    <source>
        <dbReference type="EMBL" id="GMT14761.1"/>
    </source>
</evidence>
<feature type="region of interest" description="Disordered" evidence="8">
    <location>
        <begin position="629"/>
        <end position="655"/>
    </location>
</feature>
<dbReference type="Gene3D" id="6.10.250.2990">
    <property type="match status" value="1"/>
</dbReference>
<evidence type="ECO:0000256" key="3">
    <source>
        <dbReference type="ARBA" id="ARBA00010042"/>
    </source>
</evidence>
<dbReference type="GO" id="GO:1990385">
    <property type="term" value="C:meiotic spindle midzone"/>
    <property type="evidence" value="ECO:0007669"/>
    <property type="project" value="TreeGrafter"/>
</dbReference>
<feature type="region of interest" description="Disordered" evidence="8">
    <location>
        <begin position="111"/>
        <end position="591"/>
    </location>
</feature>
<accession>A0AAV5V5A2</accession>
<evidence type="ECO:0000256" key="4">
    <source>
        <dbReference type="ARBA" id="ARBA00022490"/>
    </source>
</evidence>
<dbReference type="AlphaFoldDB" id="A0AAV5V5A2"/>
<gene>
    <name evidence="10" type="ORF">PFISCL1PPCAC_6058</name>
</gene>
<comment type="similarity">
    <text evidence="3">Belongs to the INCENP family.</text>
</comment>
<dbReference type="GO" id="GO:0005634">
    <property type="term" value="C:nucleus"/>
    <property type="evidence" value="ECO:0007669"/>
    <property type="project" value="UniProtKB-SubCell"/>
</dbReference>
<dbReference type="InterPro" id="IPR005635">
    <property type="entry name" value="Inner_centromere_prot_ARK-bd"/>
</dbReference>
<dbReference type="GO" id="GO:0051310">
    <property type="term" value="P:metaphase chromosome alignment"/>
    <property type="evidence" value="ECO:0007669"/>
    <property type="project" value="TreeGrafter"/>
</dbReference>
<evidence type="ECO:0000256" key="7">
    <source>
        <dbReference type="ARBA" id="ARBA00023242"/>
    </source>
</evidence>
<feature type="compositionally biased region" description="Basic and acidic residues" evidence="8">
    <location>
        <begin position="140"/>
        <end position="150"/>
    </location>
</feature>
<feature type="compositionally biased region" description="Low complexity" evidence="8">
    <location>
        <begin position="269"/>
        <end position="278"/>
    </location>
</feature>
<feature type="compositionally biased region" description="Acidic residues" evidence="8">
    <location>
        <begin position="124"/>
        <end position="139"/>
    </location>
</feature>
<evidence type="ECO:0000259" key="9">
    <source>
        <dbReference type="Pfam" id="PF03941"/>
    </source>
</evidence>
<reference evidence="10" key="1">
    <citation type="submission" date="2023-10" db="EMBL/GenBank/DDBJ databases">
        <title>Genome assembly of Pristionchus species.</title>
        <authorList>
            <person name="Yoshida K."/>
            <person name="Sommer R.J."/>
        </authorList>
    </citation>
    <scope>NUCLEOTIDE SEQUENCE</scope>
    <source>
        <strain evidence="10">RS5133</strain>
    </source>
</reference>
<dbReference type="GO" id="GO:0051257">
    <property type="term" value="P:meiotic spindle midzone assembly"/>
    <property type="evidence" value="ECO:0007669"/>
    <property type="project" value="TreeGrafter"/>
</dbReference>
<keyword evidence="4" id="KW-0963">Cytoplasm</keyword>
<sequence>FKMPPKRTRAKSVKQEVDDDLLSFSHLRERKLDVDKLFALSFHETSIDFGHLMNENLNWIFDSKEELKVICQDFGGAKTVPKTPKRETAFSKIKDTINMFDNLALVQVPQSQSTPLELDNVTEKEDDNEREDEVFEEETQNEHTERDVKSNDSPVAVAKTPIMSKEIKEEVLSERAEARMEEDFDEKEERNNERRGKSRIDDESEESGGRSRRGRSRKAAVSLCTNKDMYVSSRIRMGTKTPTRKAAQSPARDNGRAIAAKKALARGGNNSHNSTNSSPVKAATKNLVKTKEKDELDRAERMRRMEEKGKTAEANREDQIRERAERAKRDREEREMKVRVKKEEDEKKMMMKRMEQMEKEKRAEDLRKRQAQSPARTDRERHAGTRTPTRLRLGNSPEGRLMKRAMNSPLTPRVPIKQHRVHEMKKAIPMMMNESEDDEMEREREAKRLDMERKKRLEEEAMRMKKMKEEEERVARLKEEERRRDEERRRKEKEEREREKKEKERREMEERERKEKEEREREKLKTPILKNKHLANASMNESQNSYDMTPDKIFVPATETNYGVEDLESGDETDDENNPRKKVPKWASQPMLGRTISTMRHSPPFDPDTYFGPIIQPDLNLIFKPSSKYPKRTSSAMWNSPLSNPTKGKSRFFNN</sequence>
<dbReference type="Pfam" id="PF03941">
    <property type="entry name" value="INCENP_ARK-bind"/>
    <property type="match status" value="1"/>
</dbReference>
<dbReference type="GO" id="GO:0032133">
    <property type="term" value="C:chromosome passenger complex"/>
    <property type="evidence" value="ECO:0007669"/>
    <property type="project" value="TreeGrafter"/>
</dbReference>
<protein>
    <recommendedName>
        <fullName evidence="9">Inner centromere protein ARK-binding domain-containing protein</fullName>
    </recommendedName>
</protein>
<keyword evidence="5" id="KW-0159">Chromosome partition</keyword>
<feature type="compositionally biased region" description="Basic and acidic residues" evidence="8">
    <location>
        <begin position="441"/>
        <end position="525"/>
    </location>
</feature>
<evidence type="ECO:0000256" key="6">
    <source>
        <dbReference type="ARBA" id="ARBA00023212"/>
    </source>
</evidence>
<evidence type="ECO:0000256" key="5">
    <source>
        <dbReference type="ARBA" id="ARBA00022829"/>
    </source>
</evidence>
<keyword evidence="7" id="KW-0539">Nucleus</keyword>
<evidence type="ECO:0000256" key="2">
    <source>
        <dbReference type="ARBA" id="ARBA00004186"/>
    </source>
</evidence>
<name>A0AAV5V5A2_9BILA</name>
<dbReference type="GO" id="GO:0000281">
    <property type="term" value="P:mitotic cytokinesis"/>
    <property type="evidence" value="ECO:0007669"/>
    <property type="project" value="TreeGrafter"/>
</dbReference>
<dbReference type="EMBL" id="BTSY01000002">
    <property type="protein sequence ID" value="GMT14761.1"/>
    <property type="molecule type" value="Genomic_DNA"/>
</dbReference>